<reference evidence="1 2" key="1">
    <citation type="submission" date="2020-06" db="EMBL/GenBank/DDBJ databases">
        <title>Dyadobacter sandarakinus sp. nov., isolated from the soil of the Arctic Yellow River Station.</title>
        <authorList>
            <person name="Zhang Y."/>
            <person name="Peng F."/>
        </authorList>
    </citation>
    <scope>NUCLEOTIDE SEQUENCE [LARGE SCALE GENOMIC DNA]</scope>
    <source>
        <strain evidence="1 2">Q3-56</strain>
    </source>
</reference>
<dbReference type="Gene3D" id="1.10.10.10">
    <property type="entry name" value="Winged helix-like DNA-binding domain superfamily/Winged helix DNA-binding domain"/>
    <property type="match status" value="1"/>
</dbReference>
<dbReference type="PANTHER" id="PTHR34849:SF5">
    <property type="entry name" value="SSL2733 PROTEIN"/>
    <property type="match status" value="1"/>
</dbReference>
<dbReference type="RefSeq" id="WP_204655900.1">
    <property type="nucleotide sequence ID" value="NZ_CP056775.1"/>
</dbReference>
<evidence type="ECO:0000313" key="1">
    <source>
        <dbReference type="EMBL" id="QRR01841.1"/>
    </source>
</evidence>
<dbReference type="Pfam" id="PF04255">
    <property type="entry name" value="DUF433"/>
    <property type="match status" value="1"/>
</dbReference>
<gene>
    <name evidence="1" type="ORF">HWI92_13440</name>
</gene>
<dbReference type="SUPFAM" id="SSF46689">
    <property type="entry name" value="Homeodomain-like"/>
    <property type="match status" value="1"/>
</dbReference>
<dbReference type="PANTHER" id="PTHR34849">
    <property type="entry name" value="SSL5025 PROTEIN"/>
    <property type="match status" value="1"/>
</dbReference>
<keyword evidence="2" id="KW-1185">Reference proteome</keyword>
<organism evidence="1 2">
    <name type="scientific">Dyadobacter sandarakinus</name>
    <dbReference type="NCBI Taxonomy" id="2747268"/>
    <lineage>
        <taxon>Bacteria</taxon>
        <taxon>Pseudomonadati</taxon>
        <taxon>Bacteroidota</taxon>
        <taxon>Cytophagia</taxon>
        <taxon>Cytophagales</taxon>
        <taxon>Spirosomataceae</taxon>
        <taxon>Dyadobacter</taxon>
    </lineage>
</organism>
<proteinExistence type="predicted"/>
<dbReference type="Proteomes" id="UP000612680">
    <property type="component" value="Chromosome"/>
</dbReference>
<protein>
    <submittedName>
        <fullName evidence="1">DUF433 domain-containing protein</fullName>
    </submittedName>
</protein>
<dbReference type="InterPro" id="IPR007367">
    <property type="entry name" value="DUF433"/>
</dbReference>
<evidence type="ECO:0000313" key="2">
    <source>
        <dbReference type="Proteomes" id="UP000612680"/>
    </source>
</evidence>
<dbReference type="EMBL" id="CP056775">
    <property type="protein sequence ID" value="QRR01841.1"/>
    <property type="molecule type" value="Genomic_DNA"/>
</dbReference>
<dbReference type="InterPro" id="IPR009057">
    <property type="entry name" value="Homeodomain-like_sf"/>
</dbReference>
<dbReference type="InterPro" id="IPR036388">
    <property type="entry name" value="WH-like_DNA-bd_sf"/>
</dbReference>
<name>A0ABX7I6W5_9BACT</name>
<accession>A0ABX7I6W5</accession>
<sequence length="76" mass="8610">MYIYKSVITIEDGKRSGKPCIRGMRITVEDVLRWLASGMSVDDIVLDFPELTKEDVLVALEFSANQQKRTLYDVAA</sequence>